<sequence length="868" mass="95464">MSPTNINDSGAIQALLDQLKASDAWQKVSNSDATPTTIGSGGSRGAITAQRSTDAVTAFNSNDDSTGAQASHRGLSRDESQPHAGSRELPGSEGESSNVPSVALLLSQLQSSSSFNAVVGPSRTPAPTYASTRPQYVPSASGGSRFPGPDAGDVPATLTTSNTPPSAPHTPRQDLRGCTFQQALPHLARLSEDPDFVRALTAMRTEQAELERQLWNERRGIQQKHEERVKTARTKASIIGAGLTQYEADALTDSFRAELLKFDRERVLPAWDGLVTKQQAALEALGVPAMFPSSQPPDREVRGIPSSAALPHSSLLRIRVRTFGARAAFECSESWSVRTLTSHMHHNAPVDGTHLSASTESVCPLVLLIPCTLGANPLARSPLLSRSARRPAMPYVDLVSSDDYAAIWYNTNAPAGTVSGFDPDKPTLVMLHPLFLDSTWTHPQLDDPRLNANFNIVVFDTRTTGKSLFRPTGRHDLWVAAADLAHCFYHLRLPPAHVFAPELHSWTALRFATLFPELCLSLTLCNVTPQTELKSVFDALEELAHLWCYAEDLESFETACKELVNSYAADAHPDVIDELVAFWEVHYPPFRRTHVITNLNLVLNRTPMSADELANVRCPVLIVQAERSATHPMEHAQQLRNLLVNVPNRAQLFPVKATHGYLTLLSASIVNQVVNKFLTRLPPARSDLKEPELSLVDRMRIALDQLAEFRDDPSISERDPTSPLSFCCVTEEVRKSQEELYQIYAEGVHTALSPLAPDGRPLRKYSERKDEHWLDSSTDGFSYASTYSLFPDKDRRRAARRAAMPIEHESPLFVPSEPVTQEVQQVARIRRATVLPQSPADKHVIKGSMAKVLASGAGTSLQRRLLPR</sequence>
<accession>A0A371DKH3</accession>
<dbReference type="Pfam" id="PF10454">
    <property type="entry name" value="DUF2458"/>
    <property type="match status" value="1"/>
</dbReference>
<evidence type="ECO:0000256" key="1">
    <source>
        <dbReference type="SAM" id="MobiDB-lite"/>
    </source>
</evidence>
<dbReference type="OrthoDB" id="19657at2759"/>
<dbReference type="InterPro" id="IPR018858">
    <property type="entry name" value="DUF2458"/>
</dbReference>
<reference evidence="2 3" key="1">
    <citation type="journal article" date="2018" name="Biotechnol. Biofuels">
        <title>Integrative visual omics of the white-rot fungus Polyporus brumalis exposes the biotechnological potential of its oxidative enzymes for delignifying raw plant biomass.</title>
        <authorList>
            <person name="Miyauchi S."/>
            <person name="Rancon A."/>
            <person name="Drula E."/>
            <person name="Hage H."/>
            <person name="Chaduli D."/>
            <person name="Favel A."/>
            <person name="Grisel S."/>
            <person name="Henrissat B."/>
            <person name="Herpoel-Gimbert I."/>
            <person name="Ruiz-Duenas F.J."/>
            <person name="Chevret D."/>
            <person name="Hainaut M."/>
            <person name="Lin J."/>
            <person name="Wang M."/>
            <person name="Pangilinan J."/>
            <person name="Lipzen A."/>
            <person name="Lesage-Meessen L."/>
            <person name="Navarro D."/>
            <person name="Riley R."/>
            <person name="Grigoriev I.V."/>
            <person name="Zhou S."/>
            <person name="Raouche S."/>
            <person name="Rosso M.N."/>
        </authorList>
    </citation>
    <scope>NUCLEOTIDE SEQUENCE [LARGE SCALE GENOMIC DNA]</scope>
    <source>
        <strain evidence="2 3">BRFM 1820</strain>
    </source>
</reference>
<proteinExistence type="predicted"/>
<feature type="region of interest" description="Disordered" evidence="1">
    <location>
        <begin position="117"/>
        <end position="174"/>
    </location>
</feature>
<evidence type="ECO:0000313" key="3">
    <source>
        <dbReference type="Proteomes" id="UP000256964"/>
    </source>
</evidence>
<feature type="region of interest" description="Disordered" evidence="1">
    <location>
        <begin position="27"/>
        <end position="99"/>
    </location>
</feature>
<name>A0A371DKH3_9APHY</name>
<feature type="compositionally biased region" description="Polar residues" evidence="1">
    <location>
        <begin position="49"/>
        <end position="69"/>
    </location>
</feature>
<dbReference type="AlphaFoldDB" id="A0A371DKH3"/>
<gene>
    <name evidence="2" type="ORF">OH76DRAFT_1432882</name>
</gene>
<feature type="compositionally biased region" description="Polar residues" evidence="1">
    <location>
        <begin position="27"/>
        <end position="38"/>
    </location>
</feature>
<dbReference type="SUPFAM" id="SSF53474">
    <property type="entry name" value="alpha/beta-Hydrolases"/>
    <property type="match status" value="1"/>
</dbReference>
<protein>
    <submittedName>
        <fullName evidence="2">Alpha/beta-hydrolase</fullName>
    </submittedName>
</protein>
<evidence type="ECO:0000313" key="2">
    <source>
        <dbReference type="EMBL" id="RDX53027.1"/>
    </source>
</evidence>
<dbReference type="InterPro" id="IPR029058">
    <property type="entry name" value="AB_hydrolase_fold"/>
</dbReference>
<dbReference type="EMBL" id="KZ857388">
    <property type="protein sequence ID" value="RDX53027.1"/>
    <property type="molecule type" value="Genomic_DNA"/>
</dbReference>
<keyword evidence="3" id="KW-1185">Reference proteome</keyword>
<dbReference type="Proteomes" id="UP000256964">
    <property type="component" value="Unassembled WGS sequence"/>
</dbReference>
<organism evidence="2 3">
    <name type="scientific">Lentinus brumalis</name>
    <dbReference type="NCBI Taxonomy" id="2498619"/>
    <lineage>
        <taxon>Eukaryota</taxon>
        <taxon>Fungi</taxon>
        <taxon>Dikarya</taxon>
        <taxon>Basidiomycota</taxon>
        <taxon>Agaricomycotina</taxon>
        <taxon>Agaricomycetes</taxon>
        <taxon>Polyporales</taxon>
        <taxon>Polyporaceae</taxon>
        <taxon>Lentinus</taxon>
    </lineage>
</organism>
<dbReference type="Gene3D" id="3.40.50.1820">
    <property type="entry name" value="alpha/beta hydrolase"/>
    <property type="match status" value="1"/>
</dbReference>